<evidence type="ECO:0000256" key="3">
    <source>
        <dbReference type="ARBA" id="ARBA00023027"/>
    </source>
</evidence>
<dbReference type="AlphaFoldDB" id="A0A4V6QM49"/>
<comment type="function">
    <text evidence="4 5">Removes the 2'-phosphate from RNA via an intermediate in which the phosphate is ADP-ribosylated by NAD followed by a presumed transesterification to release the RNA and generate ADP-ribose 1''-2''-cyclic phosphate (APPR&gt;P). May function as an ADP-ribosylase.</text>
</comment>
<dbReference type="EMBL" id="RQGF01000035">
    <property type="protein sequence ID" value="TGL58725.1"/>
    <property type="molecule type" value="Genomic_DNA"/>
</dbReference>
<organism evidence="6 7">
    <name type="scientific">Leptospira sarikeiensis</name>
    <dbReference type="NCBI Taxonomy" id="2484943"/>
    <lineage>
        <taxon>Bacteria</taxon>
        <taxon>Pseudomonadati</taxon>
        <taxon>Spirochaetota</taxon>
        <taxon>Spirochaetia</taxon>
        <taxon>Leptospirales</taxon>
        <taxon>Leptospiraceae</taxon>
        <taxon>Leptospira</taxon>
    </lineage>
</organism>
<dbReference type="Gene3D" id="1.10.10.970">
    <property type="entry name" value="RNA 2'-phosphotransferase, Tpt1/KptA family, N-terminal domain"/>
    <property type="match status" value="1"/>
</dbReference>
<protein>
    <recommendedName>
        <fullName evidence="5">Probable RNA 2'-phosphotransferase</fullName>
        <ecNumber evidence="5">2.7.1.-</ecNumber>
    </recommendedName>
</protein>
<dbReference type="Proteomes" id="UP000297762">
    <property type="component" value="Unassembled WGS sequence"/>
</dbReference>
<gene>
    <name evidence="5" type="primary">kptA</name>
    <name evidence="6" type="ORF">EHQ64_16875</name>
</gene>
<dbReference type="Gene3D" id="3.20.170.30">
    <property type="match status" value="1"/>
</dbReference>
<dbReference type="Pfam" id="PF01885">
    <property type="entry name" value="PTS_2-RNA"/>
    <property type="match status" value="1"/>
</dbReference>
<dbReference type="InterPro" id="IPR002745">
    <property type="entry name" value="Ptrans_KptA/Tpt1"/>
</dbReference>
<sequence length="179" mass="20298">MNDPTKISKYLSYILRHAPGSIGLTLMDDGWLRIEDLISASEEHGNFISIKSIQDVVKNSDKQRFLISGDGLFIKANQGHSVSIELNFKEVKPPDQLYHGTAKQFLKSIQEQGLLKMKRHHVHLSDSEEKARQVGMRRGSPIVLAIKSSFMFEAGEKFYLSENGVWLTDHVSPAYIRWG</sequence>
<keyword evidence="7" id="KW-1185">Reference proteome</keyword>
<dbReference type="HAMAP" id="MF_00299">
    <property type="entry name" value="KptA"/>
    <property type="match status" value="1"/>
</dbReference>
<name>A0A4V6QM49_9LEPT</name>
<evidence type="ECO:0000256" key="5">
    <source>
        <dbReference type="HAMAP-Rule" id="MF_00299"/>
    </source>
</evidence>
<dbReference type="RefSeq" id="WP_135650972.1">
    <property type="nucleotide sequence ID" value="NZ_RQGF01000035.1"/>
</dbReference>
<evidence type="ECO:0000256" key="4">
    <source>
        <dbReference type="ARBA" id="ARBA00025212"/>
    </source>
</evidence>
<evidence type="ECO:0000256" key="1">
    <source>
        <dbReference type="ARBA" id="ARBA00009836"/>
    </source>
</evidence>
<dbReference type="EC" id="2.7.1.-" evidence="5"/>
<reference evidence="6" key="1">
    <citation type="journal article" date="2019" name="PLoS Negl. Trop. Dis.">
        <title>Revisiting the worldwide diversity of Leptospira species in the environment.</title>
        <authorList>
            <person name="Vincent A.T."/>
            <person name="Schiettekatte O."/>
            <person name="Bourhy P."/>
            <person name="Veyrier F.J."/>
            <person name="Picardeau M."/>
        </authorList>
    </citation>
    <scope>NUCLEOTIDE SEQUENCE [LARGE SCALE GENOMIC DNA]</scope>
    <source>
        <strain evidence="6">201702455</strain>
    </source>
</reference>
<dbReference type="GO" id="GO:0006388">
    <property type="term" value="P:tRNA splicing, via endonucleolytic cleavage and ligation"/>
    <property type="evidence" value="ECO:0007669"/>
    <property type="project" value="UniProtKB-UniRule"/>
</dbReference>
<keyword evidence="2 5" id="KW-0808">Transferase</keyword>
<dbReference type="SUPFAM" id="SSF56399">
    <property type="entry name" value="ADP-ribosylation"/>
    <property type="match status" value="1"/>
</dbReference>
<dbReference type="InterPro" id="IPR042081">
    <property type="entry name" value="RNA_2'-PTrans_C"/>
</dbReference>
<evidence type="ECO:0000256" key="2">
    <source>
        <dbReference type="ARBA" id="ARBA00022679"/>
    </source>
</evidence>
<keyword evidence="3 5" id="KW-0520">NAD</keyword>
<evidence type="ECO:0000313" key="7">
    <source>
        <dbReference type="Proteomes" id="UP000297762"/>
    </source>
</evidence>
<evidence type="ECO:0000313" key="6">
    <source>
        <dbReference type="EMBL" id="TGL58725.1"/>
    </source>
</evidence>
<comment type="caution">
    <text evidence="6">The sequence shown here is derived from an EMBL/GenBank/DDBJ whole genome shotgun (WGS) entry which is preliminary data.</text>
</comment>
<dbReference type="OrthoDB" id="4537997at2"/>
<dbReference type="PANTHER" id="PTHR12684:SF2">
    <property type="entry name" value="TRNA 2'-PHOSPHOTRANSFERASE 1"/>
    <property type="match status" value="1"/>
</dbReference>
<comment type="similarity">
    <text evidence="1 5">Belongs to the KptA/TPT1 family.</text>
</comment>
<accession>A0A4V6QM49</accession>
<dbReference type="InterPro" id="IPR022928">
    <property type="entry name" value="RNA_2'-PTrans_KptA"/>
</dbReference>
<dbReference type="PANTHER" id="PTHR12684">
    <property type="entry name" value="PUTATIVE PHOSPHOTRANSFERASE"/>
    <property type="match status" value="1"/>
</dbReference>
<proteinExistence type="inferred from homology"/>
<dbReference type="GO" id="GO:0000215">
    <property type="term" value="F:tRNA 2'-phosphotransferase activity"/>
    <property type="evidence" value="ECO:0007669"/>
    <property type="project" value="TreeGrafter"/>
</dbReference>
<dbReference type="InterPro" id="IPR042080">
    <property type="entry name" value="RNA_2'-PTrans_N"/>
</dbReference>
<dbReference type="GO" id="GO:0003950">
    <property type="term" value="F:NAD+ poly-ADP-ribosyltransferase activity"/>
    <property type="evidence" value="ECO:0007669"/>
    <property type="project" value="InterPro"/>
</dbReference>